<feature type="compositionally biased region" description="Polar residues" evidence="7">
    <location>
        <begin position="1"/>
        <end position="16"/>
    </location>
</feature>
<keyword evidence="6" id="KW-0539">Nucleus</keyword>
<dbReference type="Pfam" id="PF00170">
    <property type="entry name" value="bZIP_1"/>
    <property type="match status" value="1"/>
</dbReference>
<feature type="region of interest" description="Disordered" evidence="7">
    <location>
        <begin position="1"/>
        <end position="63"/>
    </location>
</feature>
<evidence type="ECO:0000256" key="7">
    <source>
        <dbReference type="SAM" id="MobiDB-lite"/>
    </source>
</evidence>
<dbReference type="GO" id="GO:0045893">
    <property type="term" value="P:positive regulation of DNA-templated transcription"/>
    <property type="evidence" value="ECO:0000318"/>
    <property type="project" value="GO_Central"/>
</dbReference>
<dbReference type="GO" id="GO:0003700">
    <property type="term" value="F:DNA-binding transcription factor activity"/>
    <property type="evidence" value="ECO:0000318"/>
    <property type="project" value="GO_Central"/>
</dbReference>
<organism evidence="9">
    <name type="scientific">Triticum aestivum</name>
    <name type="common">Wheat</name>
    <dbReference type="NCBI Taxonomy" id="4565"/>
    <lineage>
        <taxon>Eukaryota</taxon>
        <taxon>Viridiplantae</taxon>
        <taxon>Streptophyta</taxon>
        <taxon>Embryophyta</taxon>
        <taxon>Tracheophyta</taxon>
        <taxon>Spermatophyta</taxon>
        <taxon>Magnoliopsida</taxon>
        <taxon>Liliopsida</taxon>
        <taxon>Poales</taxon>
        <taxon>Poaceae</taxon>
        <taxon>BOP clade</taxon>
        <taxon>Pooideae</taxon>
        <taxon>Triticodae</taxon>
        <taxon>Triticeae</taxon>
        <taxon>Triticinae</taxon>
        <taxon>Triticum</taxon>
    </lineage>
</organism>
<reference evidence="9" key="2">
    <citation type="submission" date="2018-10" db="UniProtKB">
        <authorList>
            <consortium name="EnsemblPlants"/>
        </authorList>
    </citation>
    <scope>IDENTIFICATION</scope>
</reference>
<dbReference type="Gramene" id="TraesCS5B03G0471500.1">
    <property type="protein sequence ID" value="TraesCS5B03G0471500.1.CDS"/>
    <property type="gene ID" value="TraesCS5B03G0471500"/>
</dbReference>
<keyword evidence="10" id="KW-1185">Reference proteome</keyword>
<dbReference type="SMART" id="SM00338">
    <property type="entry name" value="BRLZ"/>
    <property type="match status" value="1"/>
</dbReference>
<accession>A0A3B6LLC7</accession>
<feature type="domain" description="BZIP" evidence="8">
    <location>
        <begin position="35"/>
        <end position="50"/>
    </location>
</feature>
<dbReference type="Proteomes" id="UP000019116">
    <property type="component" value="Chromosome 5B"/>
</dbReference>
<dbReference type="AlphaFoldDB" id="A0A3B6LLC7"/>
<evidence type="ECO:0000313" key="10">
    <source>
        <dbReference type="Proteomes" id="UP000019116"/>
    </source>
</evidence>
<evidence type="ECO:0000256" key="6">
    <source>
        <dbReference type="ARBA" id="ARBA00023242"/>
    </source>
</evidence>
<dbReference type="STRING" id="4565.A0A3B6LLC7"/>
<keyword evidence="5" id="KW-0804">Transcription</keyword>
<dbReference type="InterPro" id="IPR004827">
    <property type="entry name" value="bZIP"/>
</dbReference>
<dbReference type="PANTHER" id="PTHR45764:SF4">
    <property type="entry name" value="OS09G0306400 PROTEIN"/>
    <property type="match status" value="1"/>
</dbReference>
<evidence type="ECO:0000259" key="8">
    <source>
        <dbReference type="PROSITE" id="PS00036"/>
    </source>
</evidence>
<dbReference type="GO" id="GO:0046982">
    <property type="term" value="F:protein heterodimerization activity"/>
    <property type="evidence" value="ECO:0007669"/>
    <property type="project" value="UniProtKB-ARBA"/>
</dbReference>
<dbReference type="InterPro" id="IPR045314">
    <property type="entry name" value="bZIP_plant_GBF1"/>
</dbReference>
<evidence type="ECO:0000256" key="4">
    <source>
        <dbReference type="ARBA" id="ARBA00023125"/>
    </source>
</evidence>
<keyword evidence="4" id="KW-0238">DNA-binding</keyword>
<keyword evidence="3" id="KW-0805">Transcription regulation</keyword>
<dbReference type="Gene3D" id="1.20.5.170">
    <property type="match status" value="1"/>
</dbReference>
<evidence type="ECO:0000313" key="9">
    <source>
        <dbReference type="EnsemblPlants" id="TraesCS5B02G176700.1"/>
    </source>
</evidence>
<dbReference type="PANTHER" id="PTHR45764">
    <property type="entry name" value="BZIP TRANSCRIPTION FACTOR 44"/>
    <property type="match status" value="1"/>
</dbReference>
<evidence type="ECO:0000256" key="1">
    <source>
        <dbReference type="ARBA" id="ARBA00004123"/>
    </source>
</evidence>
<dbReference type="CDD" id="cd14702">
    <property type="entry name" value="bZIP_plant_GBF1"/>
    <property type="match status" value="1"/>
</dbReference>
<dbReference type="PROSITE" id="PS00036">
    <property type="entry name" value="BZIP_BASIC"/>
    <property type="match status" value="1"/>
</dbReference>
<protein>
    <recommendedName>
        <fullName evidence="8">BZIP domain-containing protein</fullName>
    </recommendedName>
</protein>
<evidence type="ECO:0000256" key="3">
    <source>
        <dbReference type="ARBA" id="ARBA00023015"/>
    </source>
</evidence>
<dbReference type="SMR" id="A0A3B6LLC7"/>
<proteinExistence type="inferred from homology"/>
<dbReference type="EnsemblPlants" id="TraesCS5B02G176700.1">
    <property type="protein sequence ID" value="TraesCS5B02G176700.1"/>
    <property type="gene ID" value="TraesCS5B02G176700"/>
</dbReference>
<evidence type="ECO:0000256" key="5">
    <source>
        <dbReference type="ARBA" id="ARBA00023163"/>
    </source>
</evidence>
<dbReference type="OMA" id="GPETYPA"/>
<feature type="compositionally biased region" description="Basic and acidic residues" evidence="7">
    <location>
        <begin position="17"/>
        <end position="30"/>
    </location>
</feature>
<name>A0A3B6LLC7_WHEAT</name>
<dbReference type="GO" id="GO:0000976">
    <property type="term" value="F:transcription cis-regulatory region binding"/>
    <property type="evidence" value="ECO:0000318"/>
    <property type="project" value="GO_Central"/>
</dbReference>
<dbReference type="InterPro" id="IPR046347">
    <property type="entry name" value="bZIP_sf"/>
</dbReference>
<evidence type="ECO:0000256" key="2">
    <source>
        <dbReference type="ARBA" id="ARBA00007163"/>
    </source>
</evidence>
<dbReference type="GO" id="GO:0005634">
    <property type="term" value="C:nucleus"/>
    <property type="evidence" value="ECO:0000318"/>
    <property type="project" value="GO_Central"/>
</dbReference>
<comment type="subcellular location">
    <subcellularLocation>
        <location evidence="1">Nucleus</location>
    </subcellularLocation>
</comment>
<dbReference type="SUPFAM" id="SSF57959">
    <property type="entry name" value="Leucine zipper domain"/>
    <property type="match status" value="1"/>
</dbReference>
<comment type="similarity">
    <text evidence="2">Belongs to the bZIP family.</text>
</comment>
<reference evidence="9" key="1">
    <citation type="submission" date="2018-08" db="EMBL/GenBank/DDBJ databases">
        <authorList>
            <person name="Rossello M."/>
        </authorList>
    </citation>
    <scope>NUCLEOTIDE SEQUENCE [LARGE SCALE GENOMIC DNA]</scope>
    <source>
        <strain evidence="9">cv. Chinese Spring</strain>
    </source>
</reference>
<sequence>MSSGTSFASSQGTRSSRSAEDCPDLRAQMEKRRKRRKESNRESARRSRAKQQHLDDLSSQVDQLKNQSQQLSMVLGMTTQNLVALQAQNSVMQTQKMELESRLCALGEIICCMNSITNAANPAAAMGATASGAYDIFGAGSTWSQPIDLYQCF</sequence>
<dbReference type="FunFam" id="1.20.5.170:FF:000020">
    <property type="entry name" value="BZIP transcription factor"/>
    <property type="match status" value="1"/>
</dbReference>
<dbReference type="Gramene" id="TraesCS5B02G176700.1">
    <property type="protein sequence ID" value="TraesCS5B02G176700.1"/>
    <property type="gene ID" value="TraesCS5B02G176700"/>
</dbReference>